<reference evidence="1 2" key="1">
    <citation type="journal article" date="2010" name="Nature">
        <title>The sequence and de novo assembly of the giant panda genome.</title>
        <authorList>
            <person name="Li R."/>
            <person name="Fan W."/>
            <person name="Tian G."/>
            <person name="Zhu H."/>
            <person name="He L."/>
            <person name="Cai J."/>
            <person name="Huang Q."/>
            <person name="Cai Q."/>
            <person name="Li B."/>
            <person name="Bai Y."/>
            <person name="Zhang Z."/>
            <person name="Zhang Y."/>
            <person name="Wang W."/>
            <person name="Li J."/>
            <person name="Wei F."/>
            <person name="Li H."/>
            <person name="Jian M."/>
            <person name="Li J."/>
            <person name="Zhang Z."/>
            <person name="Nielsen R."/>
            <person name="Li D."/>
            <person name="Gu W."/>
            <person name="Yang Z."/>
            <person name="Xuan Z."/>
            <person name="Ryder O.A."/>
            <person name="Leung F.C."/>
            <person name="Zhou Y."/>
            <person name="Cao J."/>
            <person name="Sun X."/>
            <person name="Fu Y."/>
            <person name="Fang X."/>
            <person name="Guo X."/>
            <person name="Wang B."/>
            <person name="Hou R."/>
            <person name="Shen F."/>
            <person name="Mu B."/>
            <person name="Ni P."/>
            <person name="Lin R."/>
            <person name="Qian W."/>
            <person name="Wang G."/>
            <person name="Yu C."/>
            <person name="Nie W."/>
            <person name="Wang J."/>
            <person name="Wu Z."/>
            <person name="Liang H."/>
            <person name="Min J."/>
            <person name="Wu Q."/>
            <person name="Cheng S."/>
            <person name="Ruan J."/>
            <person name="Wang M."/>
            <person name="Shi Z."/>
            <person name="Wen M."/>
            <person name="Liu B."/>
            <person name="Ren X."/>
            <person name="Zheng H."/>
            <person name="Dong D."/>
            <person name="Cook K."/>
            <person name="Shan G."/>
            <person name="Zhang H."/>
            <person name="Kosiol C."/>
            <person name="Xie X."/>
            <person name="Lu Z."/>
            <person name="Zheng H."/>
            <person name="Li Y."/>
            <person name="Steiner C.C."/>
            <person name="Lam T.T."/>
            <person name="Lin S."/>
            <person name="Zhang Q."/>
            <person name="Li G."/>
            <person name="Tian J."/>
            <person name="Gong T."/>
            <person name="Liu H."/>
            <person name="Zhang D."/>
            <person name="Fang L."/>
            <person name="Ye C."/>
            <person name="Zhang J."/>
            <person name="Hu W."/>
            <person name="Xu A."/>
            <person name="Ren Y."/>
            <person name="Zhang G."/>
            <person name="Bruford M.W."/>
            <person name="Li Q."/>
            <person name="Ma L."/>
            <person name="Guo Y."/>
            <person name="An N."/>
            <person name="Hu Y."/>
            <person name="Zheng Y."/>
            <person name="Shi Y."/>
            <person name="Li Z."/>
            <person name="Liu Q."/>
            <person name="Chen Y."/>
            <person name="Zhao J."/>
            <person name="Qu N."/>
            <person name="Zhao S."/>
            <person name="Tian F."/>
            <person name="Wang X."/>
            <person name="Wang H."/>
            <person name="Xu L."/>
            <person name="Liu X."/>
            <person name="Vinar T."/>
            <person name="Wang Y."/>
            <person name="Lam T.W."/>
            <person name="Yiu S.M."/>
            <person name="Liu S."/>
            <person name="Zhang H."/>
            <person name="Li D."/>
            <person name="Huang Y."/>
            <person name="Wang X."/>
            <person name="Yang G."/>
            <person name="Jiang Z."/>
            <person name="Wang J."/>
            <person name="Qin N."/>
            <person name="Li L."/>
            <person name="Li J."/>
            <person name="Bolund L."/>
            <person name="Kristiansen K."/>
            <person name="Wong G.K."/>
            <person name="Olson M."/>
            <person name="Zhang X."/>
            <person name="Li S."/>
            <person name="Yang H."/>
            <person name="Wang J."/>
            <person name="Wang J."/>
        </authorList>
    </citation>
    <scope>NUCLEOTIDE SEQUENCE [LARGE SCALE GENOMIC DNA]</scope>
</reference>
<keyword evidence="2" id="KW-1185">Reference proteome</keyword>
<dbReference type="InParanoid" id="A0A7N5J863"/>
<sequence length="85" mass="9659">IRSQLQSDCSLDAGVKTWNNGRMLPHEAVVLPLTELPEPERDNNGTTESVKKQEMKCMGFILWCLQESSPLSETDIRLLFHGQIF</sequence>
<proteinExistence type="predicted"/>
<evidence type="ECO:0000313" key="1">
    <source>
        <dbReference type="Ensembl" id="ENSAMEP00000021441.1"/>
    </source>
</evidence>
<name>A0A7N5J863_AILME</name>
<dbReference type="GeneTree" id="ENSGT00950000185829"/>
<evidence type="ECO:0000313" key="2">
    <source>
        <dbReference type="Proteomes" id="UP000008912"/>
    </source>
</evidence>
<dbReference type="Ensembl" id="ENSAMET00000036669.1">
    <property type="protein sequence ID" value="ENSAMEP00000021441.1"/>
    <property type="gene ID" value="ENSAMEG00000024849.1"/>
</dbReference>
<dbReference type="AlphaFoldDB" id="A0A7N5J863"/>
<organism evidence="1 2">
    <name type="scientific">Ailuropoda melanoleuca</name>
    <name type="common">Giant panda</name>
    <dbReference type="NCBI Taxonomy" id="9646"/>
    <lineage>
        <taxon>Eukaryota</taxon>
        <taxon>Metazoa</taxon>
        <taxon>Chordata</taxon>
        <taxon>Craniata</taxon>
        <taxon>Vertebrata</taxon>
        <taxon>Euteleostomi</taxon>
        <taxon>Mammalia</taxon>
        <taxon>Eutheria</taxon>
        <taxon>Laurasiatheria</taxon>
        <taxon>Carnivora</taxon>
        <taxon>Caniformia</taxon>
        <taxon>Ursidae</taxon>
        <taxon>Ailuropoda</taxon>
    </lineage>
</organism>
<dbReference type="Proteomes" id="UP000008912">
    <property type="component" value="Unassembled WGS sequence"/>
</dbReference>
<protein>
    <submittedName>
        <fullName evidence="1">Uncharacterized protein</fullName>
    </submittedName>
</protein>
<accession>A0A7N5J863</accession>
<reference evidence="1" key="2">
    <citation type="submission" date="2025-08" db="UniProtKB">
        <authorList>
            <consortium name="Ensembl"/>
        </authorList>
    </citation>
    <scope>IDENTIFICATION</scope>
</reference>
<reference evidence="1" key="3">
    <citation type="submission" date="2025-09" db="UniProtKB">
        <authorList>
            <consortium name="Ensembl"/>
        </authorList>
    </citation>
    <scope>IDENTIFICATION</scope>
</reference>